<keyword evidence="3" id="KW-1185">Reference proteome</keyword>
<accession>A0ABS5J990</accession>
<dbReference type="EMBL" id="JAGTXB010000024">
    <property type="protein sequence ID" value="MBS0031671.1"/>
    <property type="molecule type" value="Genomic_DNA"/>
</dbReference>
<reference evidence="2 3" key="1">
    <citation type="submission" date="2021-04" db="EMBL/GenBank/DDBJ databases">
        <title>Chitinophaga sp. nov., isolated from the rhizosphere soil.</title>
        <authorList>
            <person name="He S."/>
        </authorList>
    </citation>
    <scope>NUCLEOTIDE SEQUENCE [LARGE SCALE GENOMIC DNA]</scope>
    <source>
        <strain evidence="2 3">2R12</strain>
    </source>
</reference>
<dbReference type="InterPro" id="IPR010333">
    <property type="entry name" value="VirJ"/>
</dbReference>
<name>A0ABS5J990_9BACT</name>
<dbReference type="InterPro" id="IPR029058">
    <property type="entry name" value="AB_hydrolase_fold"/>
</dbReference>
<evidence type="ECO:0000259" key="1">
    <source>
        <dbReference type="Pfam" id="PF06057"/>
    </source>
</evidence>
<evidence type="ECO:0000313" key="3">
    <source>
        <dbReference type="Proteomes" id="UP000676386"/>
    </source>
</evidence>
<dbReference type="Proteomes" id="UP000676386">
    <property type="component" value="Unassembled WGS sequence"/>
</dbReference>
<dbReference type="RefSeq" id="WP_211976834.1">
    <property type="nucleotide sequence ID" value="NZ_CBFHAM010000032.1"/>
</dbReference>
<dbReference type="Gene3D" id="3.40.50.1820">
    <property type="entry name" value="alpha/beta hydrolase"/>
    <property type="match status" value="1"/>
</dbReference>
<gene>
    <name evidence="2" type="ORF">KE626_30350</name>
</gene>
<proteinExistence type="predicted"/>
<evidence type="ECO:0000313" key="2">
    <source>
        <dbReference type="EMBL" id="MBS0031671.1"/>
    </source>
</evidence>
<feature type="domain" description="Bacterial virulence" evidence="1">
    <location>
        <begin position="29"/>
        <end position="214"/>
    </location>
</feature>
<sequence length="215" mass="23014">MMVQLSAQSPVNNLPVTVKAPAAGSTEPLIIYITGDGGMKKFSANVIESFHQKNYPVVALNALKYFWNKKKPQQAARDVASLVKYYQAQWGSNHGVLLIGYSLGADVLPFIYTSLPGEVSAEVKQLVLLSPSQNTDLEVHISDMLGKSGSKGMSVPAEINKISGKPLLLVFGAEEKDFNFSALSVPYQKLVLPGGHAYDEDAGGVAGKILSALHP</sequence>
<dbReference type="Pfam" id="PF06057">
    <property type="entry name" value="VirJ"/>
    <property type="match status" value="1"/>
</dbReference>
<protein>
    <recommendedName>
        <fullName evidence="1">Bacterial virulence domain-containing protein</fullName>
    </recommendedName>
</protein>
<organism evidence="2 3">
    <name type="scientific">Chitinophaga hostae</name>
    <dbReference type="NCBI Taxonomy" id="2831022"/>
    <lineage>
        <taxon>Bacteria</taxon>
        <taxon>Pseudomonadati</taxon>
        <taxon>Bacteroidota</taxon>
        <taxon>Chitinophagia</taxon>
        <taxon>Chitinophagales</taxon>
        <taxon>Chitinophagaceae</taxon>
        <taxon>Chitinophaga</taxon>
    </lineage>
</organism>
<dbReference type="SUPFAM" id="SSF53474">
    <property type="entry name" value="alpha/beta-Hydrolases"/>
    <property type="match status" value="1"/>
</dbReference>
<comment type="caution">
    <text evidence="2">The sequence shown here is derived from an EMBL/GenBank/DDBJ whole genome shotgun (WGS) entry which is preliminary data.</text>
</comment>